<evidence type="ECO:0000313" key="4">
    <source>
        <dbReference type="Proteomes" id="UP001234178"/>
    </source>
</evidence>
<keyword evidence="2" id="KW-0472">Membrane</keyword>
<proteinExistence type="predicted"/>
<protein>
    <submittedName>
        <fullName evidence="3">Uncharacterized protein</fullName>
    </submittedName>
</protein>
<keyword evidence="2" id="KW-1133">Transmembrane helix</keyword>
<keyword evidence="2" id="KW-0812">Transmembrane</keyword>
<sequence>MRDCNGRTGRRGSQHELDWQQRQRQNVSVRCESERRDVRDQRRSDSSHWERQGESGVSPTMSRARSEQAGTYEDMLGDDDLINQERNRYWLPGSTGSRSTESSGEVEFVTASEDAQSPIMIPRPISDELTTFMLKPLSGEESKAVSKLFPMVFDVPDFSLKPPKLDNYIVKNQNNLFFIIFLIFPYLLFLRNINFYTLLFSM</sequence>
<accession>A0ABQ9Z0W0</accession>
<evidence type="ECO:0000256" key="2">
    <source>
        <dbReference type="SAM" id="Phobius"/>
    </source>
</evidence>
<keyword evidence="4" id="KW-1185">Reference proteome</keyword>
<name>A0ABQ9Z0W0_9CRUS</name>
<comment type="caution">
    <text evidence="3">The sequence shown here is derived from an EMBL/GenBank/DDBJ whole genome shotgun (WGS) entry which is preliminary data.</text>
</comment>
<evidence type="ECO:0000313" key="3">
    <source>
        <dbReference type="EMBL" id="KAK4006476.1"/>
    </source>
</evidence>
<evidence type="ECO:0000256" key="1">
    <source>
        <dbReference type="SAM" id="MobiDB-lite"/>
    </source>
</evidence>
<dbReference type="EMBL" id="JAOYFB010000002">
    <property type="protein sequence ID" value="KAK4006476.1"/>
    <property type="molecule type" value="Genomic_DNA"/>
</dbReference>
<gene>
    <name evidence="3" type="ORF">OUZ56_011630</name>
</gene>
<feature type="transmembrane region" description="Helical" evidence="2">
    <location>
        <begin position="176"/>
        <end position="199"/>
    </location>
</feature>
<feature type="compositionally biased region" description="Basic and acidic residues" evidence="1">
    <location>
        <begin position="31"/>
        <end position="53"/>
    </location>
</feature>
<reference evidence="3 4" key="1">
    <citation type="journal article" date="2023" name="Nucleic Acids Res.">
        <title>The hologenome of Daphnia magna reveals possible DNA methylation and microbiome-mediated evolution of the host genome.</title>
        <authorList>
            <person name="Chaturvedi A."/>
            <person name="Li X."/>
            <person name="Dhandapani V."/>
            <person name="Marshall H."/>
            <person name="Kissane S."/>
            <person name="Cuenca-Cambronero M."/>
            <person name="Asole G."/>
            <person name="Calvet F."/>
            <person name="Ruiz-Romero M."/>
            <person name="Marangio P."/>
            <person name="Guigo R."/>
            <person name="Rago D."/>
            <person name="Mirbahai L."/>
            <person name="Eastwood N."/>
            <person name="Colbourne J.K."/>
            <person name="Zhou J."/>
            <person name="Mallon E."/>
            <person name="Orsini L."/>
        </authorList>
    </citation>
    <scope>NUCLEOTIDE SEQUENCE [LARGE SCALE GENOMIC DNA]</scope>
    <source>
        <strain evidence="3">LRV0_1</strain>
    </source>
</reference>
<dbReference type="Proteomes" id="UP001234178">
    <property type="component" value="Unassembled WGS sequence"/>
</dbReference>
<feature type="region of interest" description="Disordered" evidence="1">
    <location>
        <begin position="1"/>
        <end position="78"/>
    </location>
</feature>
<organism evidence="3 4">
    <name type="scientific">Daphnia magna</name>
    <dbReference type="NCBI Taxonomy" id="35525"/>
    <lineage>
        <taxon>Eukaryota</taxon>
        <taxon>Metazoa</taxon>
        <taxon>Ecdysozoa</taxon>
        <taxon>Arthropoda</taxon>
        <taxon>Crustacea</taxon>
        <taxon>Branchiopoda</taxon>
        <taxon>Diplostraca</taxon>
        <taxon>Cladocera</taxon>
        <taxon>Anomopoda</taxon>
        <taxon>Daphniidae</taxon>
        <taxon>Daphnia</taxon>
    </lineage>
</organism>